<evidence type="ECO:0000256" key="1">
    <source>
        <dbReference type="SAM" id="SignalP"/>
    </source>
</evidence>
<keyword evidence="1" id="KW-0732">Signal</keyword>
<comment type="caution">
    <text evidence="2">The sequence shown here is derived from an EMBL/GenBank/DDBJ whole genome shotgun (WGS) entry which is preliminary data.</text>
</comment>
<dbReference type="AlphaFoldDB" id="A0AAV4ZHY7"/>
<feature type="chain" id="PRO_5043808796" evidence="1">
    <location>
        <begin position="21"/>
        <end position="57"/>
    </location>
</feature>
<reference evidence="2" key="2">
    <citation type="submission" date="2021-08" db="EMBL/GenBank/DDBJ databases">
        <authorList>
            <person name="Tani A."/>
            <person name="Ola A."/>
            <person name="Ogura Y."/>
            <person name="Katsura K."/>
            <person name="Hayashi T."/>
        </authorList>
    </citation>
    <scope>NUCLEOTIDE SEQUENCE</scope>
    <source>
        <strain evidence="2">DSM 16372</strain>
    </source>
</reference>
<gene>
    <name evidence="2" type="ORF">BHAOGJBA_1312</name>
</gene>
<proteinExistence type="predicted"/>
<evidence type="ECO:0000313" key="2">
    <source>
        <dbReference type="EMBL" id="GJD87807.1"/>
    </source>
</evidence>
<evidence type="ECO:0000313" key="3">
    <source>
        <dbReference type="Proteomes" id="UP001055247"/>
    </source>
</evidence>
<dbReference type="EMBL" id="BPQO01000004">
    <property type="protein sequence ID" value="GJD87807.1"/>
    <property type="molecule type" value="Genomic_DNA"/>
</dbReference>
<dbReference type="Proteomes" id="UP001055247">
    <property type="component" value="Unassembled WGS sequence"/>
</dbReference>
<protein>
    <submittedName>
        <fullName evidence="2">Uncharacterized protein</fullName>
    </submittedName>
</protein>
<feature type="signal peptide" evidence="1">
    <location>
        <begin position="1"/>
        <end position="20"/>
    </location>
</feature>
<keyword evidence="3" id="KW-1185">Reference proteome</keyword>
<name>A0AAV4ZHY7_9HYPH</name>
<accession>A0AAV4ZHY7</accession>
<organism evidence="2 3">
    <name type="scientific">Methylobacterium hispanicum</name>
    <dbReference type="NCBI Taxonomy" id="270350"/>
    <lineage>
        <taxon>Bacteria</taxon>
        <taxon>Pseudomonadati</taxon>
        <taxon>Pseudomonadota</taxon>
        <taxon>Alphaproteobacteria</taxon>
        <taxon>Hyphomicrobiales</taxon>
        <taxon>Methylobacteriaceae</taxon>
        <taxon>Methylobacterium</taxon>
    </lineage>
</organism>
<reference evidence="2" key="1">
    <citation type="journal article" date="2016" name="Front. Microbiol.">
        <title>Genome Sequence of the Piezophilic, Mesophilic Sulfate-Reducing Bacterium Desulfovibrio indicus J2T.</title>
        <authorList>
            <person name="Cao J."/>
            <person name="Maignien L."/>
            <person name="Shao Z."/>
            <person name="Alain K."/>
            <person name="Jebbar M."/>
        </authorList>
    </citation>
    <scope>NUCLEOTIDE SEQUENCE</scope>
    <source>
        <strain evidence="2">DSM 16372</strain>
    </source>
</reference>
<sequence length="57" mass="6142">MMTSIMAAVAIWMVLAPVRASEPGAQAVAEAWLWDGSRIVCGEVPGGKPACRHIRRH</sequence>